<dbReference type="SMART" id="SM00336">
    <property type="entry name" value="BBOX"/>
    <property type="match status" value="2"/>
</dbReference>
<keyword evidence="4" id="KW-1185">Reference proteome</keyword>
<dbReference type="PROSITE" id="PS50119">
    <property type="entry name" value="ZF_BBOX"/>
    <property type="match status" value="1"/>
</dbReference>
<sequence length="563" mass="63528">MAEAAPLSSENTEVQCDLCFSEVLVNWSCHDCAQNLCDNCQTLHSRSNASKQHGILHLKEDKDEEMESGSDAIDIDEIELHICRIHEENVCELYCNLCDMLVCHICVRSIHKTHNISEIGESAEQKYNQLIKKFEHLEKYELEKARKKVESLERNKVEYVSSAALKRELIKQRNEKLKFELDNLTDNMLKEIETKEEVDLQFINRKQFKLQNLSTKVSEALHFCRNNMSNKSGISLLDACAEAARKIEKLRLPSAESGPDRINPPEFVPGKQDEEFASVFGVLEYEPRPALTRRRTTVAFPHSIKAQVVASFTQKARNGVYSICTTGNGNAMIGTEERIVQVVTITGKVLASIKVDITPYNIACSKLGKDLYLSTWNMEIKKLKNGSFTRFIDTSPFQAQGLCVNEDGEILACLYHKEDQFGKIVRYDSAGKSLQQICSDERRRLMFQNPAKVAASVTRDIAVVDMAKKCVIAVGADGQRKFTYKGLNGGKFEPKCIDCNTLGSILVGDHEDRIHLLDKNGKFLQYIMTPEHGLNDIIGLSSDQGEKRIWVSCYDKVIIATLV</sequence>
<evidence type="ECO:0000259" key="3">
    <source>
        <dbReference type="PROSITE" id="PS50119"/>
    </source>
</evidence>
<dbReference type="Gene3D" id="2.120.10.30">
    <property type="entry name" value="TolB, C-terminal domain"/>
    <property type="match status" value="1"/>
</dbReference>
<reference evidence="5" key="1">
    <citation type="submission" date="2025-08" db="UniProtKB">
        <authorList>
            <consortium name="RefSeq"/>
        </authorList>
    </citation>
    <scope>IDENTIFICATION</scope>
    <source>
        <tissue evidence="5">Whole sample</tissue>
    </source>
</reference>
<dbReference type="SUPFAM" id="SSF63829">
    <property type="entry name" value="Calcium-dependent phosphotriesterase"/>
    <property type="match status" value="1"/>
</dbReference>
<dbReference type="GeneID" id="111130725"/>
<protein>
    <submittedName>
        <fullName evidence="5">Tripartite motif-containing protein 45-like</fullName>
    </submittedName>
</protein>
<dbReference type="InterPro" id="IPR011042">
    <property type="entry name" value="6-blade_b-propeller_TolB-like"/>
</dbReference>
<name>A0A8B8E1P3_CRAVI</name>
<dbReference type="OrthoDB" id="6080153at2759"/>
<dbReference type="InterPro" id="IPR000315">
    <property type="entry name" value="Znf_B-box"/>
</dbReference>
<organism evidence="4 5">
    <name type="scientific">Crassostrea virginica</name>
    <name type="common">Eastern oyster</name>
    <dbReference type="NCBI Taxonomy" id="6565"/>
    <lineage>
        <taxon>Eukaryota</taxon>
        <taxon>Metazoa</taxon>
        <taxon>Spiralia</taxon>
        <taxon>Lophotrochozoa</taxon>
        <taxon>Mollusca</taxon>
        <taxon>Bivalvia</taxon>
        <taxon>Autobranchia</taxon>
        <taxon>Pteriomorphia</taxon>
        <taxon>Ostreida</taxon>
        <taxon>Ostreoidea</taxon>
        <taxon>Ostreidae</taxon>
        <taxon>Crassostrea</taxon>
    </lineage>
</organism>
<keyword evidence="1" id="KW-0479">Metal-binding</keyword>
<dbReference type="GO" id="GO:0008270">
    <property type="term" value="F:zinc ion binding"/>
    <property type="evidence" value="ECO:0007669"/>
    <property type="project" value="UniProtKB-KW"/>
</dbReference>
<evidence type="ECO:0000256" key="1">
    <source>
        <dbReference type="PROSITE-ProRule" id="PRU00024"/>
    </source>
</evidence>
<dbReference type="Proteomes" id="UP000694844">
    <property type="component" value="Chromosome 4"/>
</dbReference>
<dbReference type="Pfam" id="PF00643">
    <property type="entry name" value="zf-B_box"/>
    <property type="match status" value="1"/>
</dbReference>
<evidence type="ECO:0000313" key="4">
    <source>
        <dbReference type="Proteomes" id="UP000694844"/>
    </source>
</evidence>
<feature type="domain" description="B box-type" evidence="3">
    <location>
        <begin position="78"/>
        <end position="119"/>
    </location>
</feature>
<keyword evidence="1" id="KW-0863">Zinc-finger</keyword>
<evidence type="ECO:0000313" key="5">
    <source>
        <dbReference type="RefSeq" id="XP_022333644.1"/>
    </source>
</evidence>
<proteinExistence type="predicted"/>
<keyword evidence="2" id="KW-0175">Coiled coil</keyword>
<dbReference type="PANTHER" id="PTHR25462:SF296">
    <property type="entry name" value="MEIOTIC P26, ISOFORM F"/>
    <property type="match status" value="1"/>
</dbReference>
<dbReference type="InterPro" id="IPR047153">
    <property type="entry name" value="TRIM45/56/19-like"/>
</dbReference>
<accession>A0A8B8E1P3</accession>
<dbReference type="Gene3D" id="3.30.160.60">
    <property type="entry name" value="Classic Zinc Finger"/>
    <property type="match status" value="1"/>
</dbReference>
<dbReference type="PANTHER" id="PTHR25462">
    <property type="entry name" value="BONUS, ISOFORM C-RELATED"/>
    <property type="match status" value="1"/>
</dbReference>
<dbReference type="AlphaFoldDB" id="A0A8B8E1P3"/>
<keyword evidence="1" id="KW-0862">Zinc</keyword>
<gene>
    <name evidence="5" type="primary">LOC111130725</name>
</gene>
<dbReference type="SUPFAM" id="SSF57845">
    <property type="entry name" value="B-box zinc-binding domain"/>
    <property type="match status" value="1"/>
</dbReference>
<evidence type="ECO:0000256" key="2">
    <source>
        <dbReference type="SAM" id="Coils"/>
    </source>
</evidence>
<dbReference type="KEGG" id="cvn:111130725"/>
<dbReference type="RefSeq" id="XP_022333644.1">
    <property type="nucleotide sequence ID" value="XM_022477936.1"/>
</dbReference>
<feature type="coiled-coil region" evidence="2">
    <location>
        <begin position="135"/>
        <end position="187"/>
    </location>
</feature>